<keyword evidence="5 6" id="KW-0687">Ribonucleoprotein</keyword>
<evidence type="ECO:0000256" key="6">
    <source>
        <dbReference type="HAMAP-Rule" id="MF_01369"/>
    </source>
</evidence>
<dbReference type="AlphaFoldDB" id="A0A7W8D0F1"/>
<evidence type="ECO:0000313" key="8">
    <source>
        <dbReference type="EMBL" id="MBM6831121.1"/>
    </source>
</evidence>
<comment type="function">
    <text evidence="6">One of the early assembly proteins it binds 23S rRNA. One of the proteins that surrounds the polypeptide exit tunnel on the outside of the ribosome. Forms the main docking site for trigger factor binding to the ribosome.</text>
</comment>
<evidence type="ECO:0000256" key="2">
    <source>
        <dbReference type="ARBA" id="ARBA00022730"/>
    </source>
</evidence>
<accession>A0A7W8D0F1</accession>
<reference evidence="7 9" key="1">
    <citation type="submission" date="2020-08" db="EMBL/GenBank/DDBJ databases">
        <title>Genomic Encyclopedia of Type Strains, Phase IV (KMG-IV): sequencing the most valuable type-strain genomes for metagenomic binning, comparative biology and taxonomic classification.</title>
        <authorList>
            <person name="Goeker M."/>
        </authorList>
    </citation>
    <scope>NUCLEOTIDE SEQUENCE [LARGE SCALE GENOMIC DNA]</scope>
    <source>
        <strain evidence="7 9">DSM 26963</strain>
    </source>
</reference>
<dbReference type="InterPro" id="IPR012678">
    <property type="entry name" value="Ribosomal_uL23/eL15/eS24_sf"/>
</dbReference>
<dbReference type="SUPFAM" id="SSF54189">
    <property type="entry name" value="Ribosomal proteins S24e, L23 and L15e"/>
    <property type="match status" value="1"/>
</dbReference>
<dbReference type="PANTHER" id="PTHR11620">
    <property type="entry name" value="60S RIBOSOMAL PROTEIN L23A"/>
    <property type="match status" value="1"/>
</dbReference>
<evidence type="ECO:0000256" key="5">
    <source>
        <dbReference type="ARBA" id="ARBA00023274"/>
    </source>
</evidence>
<evidence type="ECO:0000256" key="4">
    <source>
        <dbReference type="ARBA" id="ARBA00022980"/>
    </source>
</evidence>
<keyword evidence="3 6" id="KW-0694">RNA-binding</keyword>
<dbReference type="Proteomes" id="UP000521313">
    <property type="component" value="Unassembled WGS sequence"/>
</dbReference>
<dbReference type="Gene3D" id="3.30.70.330">
    <property type="match status" value="1"/>
</dbReference>
<dbReference type="InterPro" id="IPR013025">
    <property type="entry name" value="Ribosomal_uL23-like"/>
</dbReference>
<reference evidence="8 10" key="3">
    <citation type="journal article" date="2021" name="Sci. Rep.">
        <title>The distribution of antibiotic resistance genes in chicken gut microbiota commensals.</title>
        <authorList>
            <person name="Juricova H."/>
            <person name="Matiasovicova J."/>
            <person name="Kubasova T."/>
            <person name="Cejkova D."/>
            <person name="Rychlik I."/>
        </authorList>
    </citation>
    <scope>NUCLEOTIDE SEQUENCE [LARGE SCALE GENOMIC DNA]</scope>
    <source>
        <strain evidence="8 10">An423</strain>
    </source>
</reference>
<dbReference type="EMBL" id="JACJLU010000003">
    <property type="protein sequence ID" value="MBM6831121.1"/>
    <property type="molecule type" value="Genomic_DNA"/>
</dbReference>
<keyword evidence="10" id="KW-1185">Reference proteome</keyword>
<protein>
    <recommendedName>
        <fullName evidence="6">Large ribosomal subunit protein uL23</fullName>
    </recommendedName>
</protein>
<dbReference type="Proteomes" id="UP000775500">
    <property type="component" value="Unassembled WGS sequence"/>
</dbReference>
<dbReference type="GO" id="GO:1990904">
    <property type="term" value="C:ribonucleoprotein complex"/>
    <property type="evidence" value="ECO:0007669"/>
    <property type="project" value="UniProtKB-KW"/>
</dbReference>
<keyword evidence="4 6" id="KW-0689">Ribosomal protein</keyword>
<evidence type="ECO:0000313" key="10">
    <source>
        <dbReference type="Proteomes" id="UP000775500"/>
    </source>
</evidence>
<evidence type="ECO:0000256" key="3">
    <source>
        <dbReference type="ARBA" id="ARBA00022884"/>
    </source>
</evidence>
<gene>
    <name evidence="6 8" type="primary">rplW</name>
    <name evidence="8" type="ORF">H5982_03220</name>
    <name evidence="7" type="ORF">HNQ43_000722</name>
</gene>
<dbReference type="GO" id="GO:0019843">
    <property type="term" value="F:rRNA binding"/>
    <property type="evidence" value="ECO:0007669"/>
    <property type="project" value="UniProtKB-UniRule"/>
</dbReference>
<reference evidence="8" key="2">
    <citation type="submission" date="2020-08" db="EMBL/GenBank/DDBJ databases">
        <authorList>
            <person name="Cejkova D."/>
            <person name="Kubasova T."/>
            <person name="Jahodarova E."/>
            <person name="Rychlik I."/>
        </authorList>
    </citation>
    <scope>NUCLEOTIDE SEQUENCE</scope>
    <source>
        <strain evidence="8">An423</strain>
    </source>
</reference>
<proteinExistence type="inferred from homology"/>
<organism evidence="7 9">
    <name type="scientific">Faecalicoccus acidiformans</name>
    <dbReference type="NCBI Taxonomy" id="915173"/>
    <lineage>
        <taxon>Bacteria</taxon>
        <taxon>Bacillati</taxon>
        <taxon>Bacillota</taxon>
        <taxon>Erysipelotrichia</taxon>
        <taxon>Erysipelotrichales</taxon>
        <taxon>Erysipelotrichaceae</taxon>
        <taxon>Faecalicoccus</taxon>
    </lineage>
</organism>
<dbReference type="RefSeq" id="WP_183374851.1">
    <property type="nucleotide sequence ID" value="NZ_CALVCN010000009.1"/>
</dbReference>
<dbReference type="FunFam" id="3.30.70.330:FF:000001">
    <property type="entry name" value="50S ribosomal protein L23"/>
    <property type="match status" value="1"/>
</dbReference>
<dbReference type="InterPro" id="IPR012677">
    <property type="entry name" value="Nucleotide-bd_a/b_plait_sf"/>
</dbReference>
<sequence length="98" mass="11114">MTDYRDVILRPIITEKTMKMMAEDNKVTFEVAKGANKVLVRQAVEALFKVDVEKVNMQNTKPKTKRVGRYTGKTSAVHKAIVKIKEGQSIDLFNETAE</sequence>
<dbReference type="EMBL" id="JACHHD010000005">
    <property type="protein sequence ID" value="MBB5184681.1"/>
    <property type="molecule type" value="Genomic_DNA"/>
</dbReference>
<keyword evidence="2 6" id="KW-0699">rRNA-binding</keyword>
<dbReference type="GO" id="GO:0006412">
    <property type="term" value="P:translation"/>
    <property type="evidence" value="ECO:0007669"/>
    <property type="project" value="UniProtKB-UniRule"/>
</dbReference>
<dbReference type="HAMAP" id="MF_01369_B">
    <property type="entry name" value="Ribosomal_uL23_B"/>
    <property type="match status" value="1"/>
</dbReference>
<dbReference type="NCBIfam" id="NF004363">
    <property type="entry name" value="PRK05738.2-4"/>
    <property type="match status" value="1"/>
</dbReference>
<evidence type="ECO:0000256" key="1">
    <source>
        <dbReference type="ARBA" id="ARBA00006700"/>
    </source>
</evidence>
<dbReference type="Pfam" id="PF00276">
    <property type="entry name" value="Ribosomal_L23"/>
    <property type="match status" value="1"/>
</dbReference>
<evidence type="ECO:0000313" key="7">
    <source>
        <dbReference type="EMBL" id="MBB5184681.1"/>
    </source>
</evidence>
<name>A0A7W8D0F1_9FIRM</name>
<comment type="similarity">
    <text evidence="1 6">Belongs to the universal ribosomal protein uL23 family.</text>
</comment>
<comment type="subunit">
    <text evidence="6">Part of the 50S ribosomal subunit. Contacts protein L29, and trigger factor when it is bound to the ribosome.</text>
</comment>
<comment type="caution">
    <text evidence="7">The sequence shown here is derived from an EMBL/GenBank/DDBJ whole genome shotgun (WGS) entry which is preliminary data.</text>
</comment>
<evidence type="ECO:0000313" key="9">
    <source>
        <dbReference type="Proteomes" id="UP000521313"/>
    </source>
</evidence>
<dbReference type="GO" id="GO:0005840">
    <property type="term" value="C:ribosome"/>
    <property type="evidence" value="ECO:0007669"/>
    <property type="project" value="UniProtKB-KW"/>
</dbReference>
<dbReference type="GO" id="GO:0003735">
    <property type="term" value="F:structural constituent of ribosome"/>
    <property type="evidence" value="ECO:0007669"/>
    <property type="project" value="InterPro"/>
</dbReference>